<evidence type="ECO:0000313" key="11">
    <source>
        <dbReference type="EMBL" id="GAO97605.1"/>
    </source>
</evidence>
<comment type="function">
    <text evidence="7">Catalyzes the interconversion of L-alanine and D-alanine. May also act on other amino acids.</text>
</comment>
<dbReference type="Pfam" id="PF00842">
    <property type="entry name" value="Ala_racemase_C"/>
    <property type="match status" value="1"/>
</dbReference>
<comment type="pathway">
    <text evidence="7">Amino-acid biosynthesis; D-alanine biosynthesis; D-alanine from L-alanine: step 1/1.</text>
</comment>
<dbReference type="UniPathway" id="UPA00042">
    <property type="reaction ID" value="UER00497"/>
</dbReference>
<dbReference type="Proteomes" id="UP000036771">
    <property type="component" value="Unassembled WGS sequence"/>
</dbReference>
<dbReference type="PROSITE" id="PS00395">
    <property type="entry name" value="ALANINE_RACEMASE"/>
    <property type="match status" value="1"/>
</dbReference>
<dbReference type="PRINTS" id="PR00992">
    <property type="entry name" value="ALARACEMASE"/>
</dbReference>
<reference evidence="11 12" key="1">
    <citation type="submission" date="2015-03" db="EMBL/GenBank/DDBJ databases">
        <title>Caedibacter varicaedens, whole genome shotgun sequence.</title>
        <authorList>
            <person name="Suzuki H."/>
            <person name="Dapper A.L."/>
            <person name="Gibson A.K."/>
            <person name="Jackson C."/>
            <person name="Lee H."/>
            <person name="Pejaver V.R."/>
            <person name="Doak T."/>
            <person name="Lynch M."/>
        </authorList>
    </citation>
    <scope>NUCLEOTIDE SEQUENCE [LARGE SCALE GENOMIC DNA]</scope>
</reference>
<dbReference type="Gene3D" id="2.40.37.10">
    <property type="entry name" value="Lyase, Ornithine Decarboxylase, Chain A, domain 1"/>
    <property type="match status" value="1"/>
</dbReference>
<evidence type="ECO:0000259" key="10">
    <source>
        <dbReference type="SMART" id="SM01005"/>
    </source>
</evidence>
<evidence type="ECO:0000256" key="5">
    <source>
        <dbReference type="ARBA" id="ARBA00022898"/>
    </source>
</evidence>
<organism evidence="11 12">
    <name type="scientific">Caedimonas varicaedens</name>
    <dbReference type="NCBI Taxonomy" id="1629334"/>
    <lineage>
        <taxon>Bacteria</taxon>
        <taxon>Pseudomonadati</taxon>
        <taxon>Pseudomonadota</taxon>
        <taxon>Alphaproteobacteria</taxon>
        <taxon>Holosporales</taxon>
        <taxon>Caedimonadaceae</taxon>
        <taxon>Caedimonas</taxon>
    </lineage>
</organism>
<feature type="binding site" evidence="7 9">
    <location>
        <position position="151"/>
    </location>
    <ligand>
        <name>substrate</name>
    </ligand>
</feature>
<dbReference type="STRING" id="1629334.Cva_00241"/>
<evidence type="ECO:0000256" key="3">
    <source>
        <dbReference type="ARBA" id="ARBA00007880"/>
    </source>
</evidence>
<dbReference type="PANTHER" id="PTHR30511:SF0">
    <property type="entry name" value="ALANINE RACEMASE, CATABOLIC-RELATED"/>
    <property type="match status" value="1"/>
</dbReference>
<dbReference type="Pfam" id="PF01168">
    <property type="entry name" value="Ala_racemase_N"/>
    <property type="match status" value="1"/>
</dbReference>
<comment type="similarity">
    <text evidence="3 7">Belongs to the alanine racemase family.</text>
</comment>
<evidence type="ECO:0000256" key="9">
    <source>
        <dbReference type="PIRSR" id="PIRSR600821-52"/>
    </source>
</evidence>
<feature type="active site" description="Proton acceptor; specific for D-alanine" evidence="7">
    <location>
        <position position="53"/>
    </location>
</feature>
<dbReference type="InterPro" id="IPR029066">
    <property type="entry name" value="PLP-binding_barrel"/>
</dbReference>
<name>A0A0K8MAR6_9PROT</name>
<proteinExistence type="inferred from homology"/>
<evidence type="ECO:0000313" key="12">
    <source>
        <dbReference type="Proteomes" id="UP000036771"/>
    </source>
</evidence>
<dbReference type="NCBIfam" id="TIGR00492">
    <property type="entry name" value="alr"/>
    <property type="match status" value="1"/>
</dbReference>
<feature type="active site" description="Proton acceptor; specific for L-alanine" evidence="7">
    <location>
        <position position="273"/>
    </location>
</feature>
<evidence type="ECO:0000256" key="4">
    <source>
        <dbReference type="ARBA" id="ARBA00013089"/>
    </source>
</evidence>
<dbReference type="GO" id="GO:0030632">
    <property type="term" value="P:D-alanine biosynthetic process"/>
    <property type="evidence" value="ECO:0007669"/>
    <property type="project" value="UniProtKB-UniRule"/>
</dbReference>
<feature type="modified residue" description="N6-(pyridoxal phosphate)lysine" evidence="7 8">
    <location>
        <position position="53"/>
    </location>
</feature>
<dbReference type="InterPro" id="IPR011079">
    <property type="entry name" value="Ala_racemase_C"/>
</dbReference>
<comment type="catalytic activity">
    <reaction evidence="1 7">
        <text>L-alanine = D-alanine</text>
        <dbReference type="Rhea" id="RHEA:20249"/>
        <dbReference type="ChEBI" id="CHEBI:57416"/>
        <dbReference type="ChEBI" id="CHEBI:57972"/>
        <dbReference type="EC" id="5.1.1.1"/>
    </reaction>
</comment>
<dbReference type="EMBL" id="BBVC01000011">
    <property type="protein sequence ID" value="GAO97605.1"/>
    <property type="molecule type" value="Genomic_DNA"/>
</dbReference>
<evidence type="ECO:0000256" key="8">
    <source>
        <dbReference type="PIRSR" id="PIRSR600821-50"/>
    </source>
</evidence>
<evidence type="ECO:0000256" key="2">
    <source>
        <dbReference type="ARBA" id="ARBA00001933"/>
    </source>
</evidence>
<dbReference type="InterPro" id="IPR001608">
    <property type="entry name" value="Ala_racemase_N"/>
</dbReference>
<feature type="domain" description="Alanine racemase C-terminal" evidence="10">
    <location>
        <begin position="252"/>
        <end position="378"/>
    </location>
</feature>
<dbReference type="PANTHER" id="PTHR30511">
    <property type="entry name" value="ALANINE RACEMASE"/>
    <property type="match status" value="1"/>
</dbReference>
<dbReference type="AlphaFoldDB" id="A0A0K8MAR6"/>
<dbReference type="SUPFAM" id="SSF50621">
    <property type="entry name" value="Alanine racemase C-terminal domain-like"/>
    <property type="match status" value="1"/>
</dbReference>
<evidence type="ECO:0000256" key="7">
    <source>
        <dbReference type="HAMAP-Rule" id="MF_01201"/>
    </source>
</evidence>
<feature type="binding site" evidence="7 9">
    <location>
        <position position="321"/>
    </location>
    <ligand>
        <name>substrate</name>
    </ligand>
</feature>
<dbReference type="SUPFAM" id="SSF51419">
    <property type="entry name" value="PLP-binding barrel"/>
    <property type="match status" value="1"/>
</dbReference>
<comment type="cofactor">
    <cofactor evidence="2 7 8">
        <name>pyridoxal 5'-phosphate</name>
        <dbReference type="ChEBI" id="CHEBI:597326"/>
    </cofactor>
</comment>
<evidence type="ECO:0000256" key="1">
    <source>
        <dbReference type="ARBA" id="ARBA00000316"/>
    </source>
</evidence>
<dbReference type="GO" id="GO:0030170">
    <property type="term" value="F:pyridoxal phosphate binding"/>
    <property type="evidence" value="ECO:0007669"/>
    <property type="project" value="UniProtKB-UniRule"/>
</dbReference>
<evidence type="ECO:0000256" key="6">
    <source>
        <dbReference type="ARBA" id="ARBA00023235"/>
    </source>
</evidence>
<dbReference type="InterPro" id="IPR000821">
    <property type="entry name" value="Ala_racemase"/>
</dbReference>
<dbReference type="GO" id="GO:0005829">
    <property type="term" value="C:cytosol"/>
    <property type="evidence" value="ECO:0007669"/>
    <property type="project" value="TreeGrafter"/>
</dbReference>
<protein>
    <recommendedName>
        <fullName evidence="4 7">Alanine racemase</fullName>
        <ecNumber evidence="4 7">5.1.1.1</ecNumber>
    </recommendedName>
</protein>
<keyword evidence="12" id="KW-1185">Reference proteome</keyword>
<dbReference type="HAMAP" id="MF_01201">
    <property type="entry name" value="Ala_racemase"/>
    <property type="match status" value="1"/>
</dbReference>
<dbReference type="OrthoDB" id="9813814at2"/>
<dbReference type="GO" id="GO:0008784">
    <property type="term" value="F:alanine racemase activity"/>
    <property type="evidence" value="ECO:0007669"/>
    <property type="project" value="UniProtKB-UniRule"/>
</dbReference>
<dbReference type="CDD" id="cd00430">
    <property type="entry name" value="PLPDE_III_AR"/>
    <property type="match status" value="1"/>
</dbReference>
<dbReference type="InterPro" id="IPR009006">
    <property type="entry name" value="Ala_racemase/Decarboxylase_C"/>
</dbReference>
<sequence>MTLAPQHCPSVRTDTLPSHVTMALEIDLSAIVHNYHLTKSCVRSGCDIAGVVKADAYGLGMIPVAGTLWQEGCQHFFVAFVNEGIALRKVLPEAHIYVLSGILPHTEDVFLEYNLTPVLVDRDQIERWRLQAHQLGRRLPAILHVDTGMTRNGLSYREIMKLTQHNDSFQGLQLDYVMSHLASSEEIENPENEAQRNVFERMRSLLPVTKASLSNSSGITLGESYHFDLVRPGLGLLGYARPFPFAEQIRPAVKASARVVQLNETHKGQPVGYNASYRCERASRLATLGLGYGDGFFWNLSNRGVVWFGTYPAPIVGRVSMDFVVADVTDIPENHVFTGAWATLFDSYETVHQLSRQANTFNYELLTSLGSRYYRQYLKGKDKA</sequence>
<dbReference type="InterPro" id="IPR020622">
    <property type="entry name" value="Ala_racemase_pyridoxalP-BS"/>
</dbReference>
<dbReference type="Gene3D" id="3.20.20.10">
    <property type="entry name" value="Alanine racemase"/>
    <property type="match status" value="1"/>
</dbReference>
<dbReference type="EC" id="5.1.1.1" evidence="4 7"/>
<dbReference type="SMART" id="SM01005">
    <property type="entry name" value="Ala_racemase_C"/>
    <property type="match status" value="1"/>
</dbReference>
<accession>A0A0K8MAR6</accession>
<gene>
    <name evidence="11" type="primary">alr</name>
    <name evidence="11" type="ORF">Cva_00241</name>
</gene>
<keyword evidence="6 7" id="KW-0413">Isomerase</keyword>
<comment type="caution">
    <text evidence="11">The sequence shown here is derived from an EMBL/GenBank/DDBJ whole genome shotgun (WGS) entry which is preliminary data.</text>
</comment>
<keyword evidence="5 7" id="KW-0663">Pyridoxal phosphate</keyword>